<dbReference type="OrthoDB" id="1826980at2"/>
<keyword evidence="6" id="KW-1185">Reference proteome</keyword>
<evidence type="ECO:0000313" key="6">
    <source>
        <dbReference type="Proteomes" id="UP000284605"/>
    </source>
</evidence>
<organism evidence="5 6">
    <name type="scientific">Oleomonas cavernae</name>
    <dbReference type="NCBI Taxonomy" id="2320859"/>
    <lineage>
        <taxon>Bacteria</taxon>
        <taxon>Pseudomonadati</taxon>
        <taxon>Pseudomonadota</taxon>
        <taxon>Alphaproteobacteria</taxon>
        <taxon>Acetobacterales</taxon>
        <taxon>Acetobacteraceae</taxon>
        <taxon>Oleomonas</taxon>
    </lineage>
</organism>
<dbReference type="RefSeq" id="WP_119778346.1">
    <property type="nucleotide sequence ID" value="NZ_QYUK01000011.1"/>
</dbReference>
<accession>A0A418WCJ3</accession>
<evidence type="ECO:0000313" key="5">
    <source>
        <dbReference type="EMBL" id="RJF87710.1"/>
    </source>
</evidence>
<keyword evidence="2" id="KW-0184">Conjugation</keyword>
<evidence type="ECO:0000256" key="3">
    <source>
        <dbReference type="SAM" id="MobiDB-lite"/>
    </source>
</evidence>
<feature type="compositionally biased region" description="Basic residues" evidence="3">
    <location>
        <begin position="340"/>
        <end position="355"/>
    </location>
</feature>
<dbReference type="Pfam" id="PF03389">
    <property type="entry name" value="MobA_MobL"/>
    <property type="match status" value="1"/>
</dbReference>
<dbReference type="EMBL" id="QYUK01000011">
    <property type="protein sequence ID" value="RJF87710.1"/>
    <property type="molecule type" value="Genomic_DNA"/>
</dbReference>
<evidence type="ECO:0000256" key="1">
    <source>
        <dbReference type="ARBA" id="ARBA00010873"/>
    </source>
</evidence>
<dbReference type="AlphaFoldDB" id="A0A418WCJ3"/>
<evidence type="ECO:0000259" key="4">
    <source>
        <dbReference type="Pfam" id="PF03389"/>
    </source>
</evidence>
<gene>
    <name evidence="5" type="ORF">D3874_12325</name>
</gene>
<comment type="caution">
    <text evidence="5">The sequence shown here is derived from an EMBL/GenBank/DDBJ whole genome shotgun (WGS) entry which is preliminary data.</text>
</comment>
<reference evidence="5 6" key="1">
    <citation type="submission" date="2018-09" db="EMBL/GenBank/DDBJ databases">
        <authorList>
            <person name="Zhu H."/>
        </authorList>
    </citation>
    <scope>NUCLEOTIDE SEQUENCE [LARGE SCALE GENOMIC DNA]</scope>
    <source>
        <strain evidence="5 6">K1W22B-8</strain>
    </source>
</reference>
<comment type="similarity">
    <text evidence="1">Belongs to the MobA/MobL family.</text>
</comment>
<feature type="region of interest" description="Disordered" evidence="3">
    <location>
        <begin position="325"/>
        <end position="355"/>
    </location>
</feature>
<dbReference type="Gene3D" id="3.30.930.30">
    <property type="match status" value="1"/>
</dbReference>
<sequence>MGEGHFRLSLQKLHRAGGRGRLQQGARVCHSLVAMAAYRSGSRLHDLEVGEIEDYRRRQRGVVDAEILLPETAPAWACDREKLWNAVAQVEKRRGAVLGYEFVLSLPHEIGENSDASRDLVRGWVKTNLVDRHGVAADVAWHRPGHEGDDRNWHCHVMVSDRKFAGQAWATKQGSRADGELGSTGELRRWRLSWAESCNQALVKIGSPTRVDHRSRRDRGLPAETAQLREGKARHMARRGVESDRDRQVTARLRAIRLGSSLSALTSALVSESQGQPLAEYRVGQDIARTIAAAIIPKKIEPPNTVFRGGHEPDERAMVNARLEQRRRDDLARRQAARGLRAKKPTTHGPRGRVR</sequence>
<name>A0A418WCJ3_9PROT</name>
<dbReference type="Proteomes" id="UP000284605">
    <property type="component" value="Unassembled WGS sequence"/>
</dbReference>
<proteinExistence type="inferred from homology"/>
<protein>
    <recommendedName>
        <fullName evidence="4">MobA/MobL protein domain-containing protein</fullName>
    </recommendedName>
</protein>
<dbReference type="InterPro" id="IPR005053">
    <property type="entry name" value="MobA_MobL"/>
</dbReference>
<evidence type="ECO:0000256" key="2">
    <source>
        <dbReference type="ARBA" id="ARBA00022971"/>
    </source>
</evidence>
<feature type="domain" description="MobA/MobL protein" evidence="4">
    <location>
        <begin position="31"/>
        <end position="236"/>
    </location>
</feature>